<accession>A0A6C0DU18</accession>
<sequence length="123" mass="14285">MTSKLENNIIIKKKMYYDEYEKIYGYGFYPKLMSDGIGICTCKNTTISFKLIVYKINQERAWIQIDNSVIYGFDQNNGIKLLYSLNKEANVEATSILNCGGRIIYPVIPYLSTYRAISQNMKY</sequence>
<dbReference type="AlphaFoldDB" id="A0A6C0DU18"/>
<proteinExistence type="predicted"/>
<name>A0A6C0DU18_9ZZZZ</name>
<reference evidence="1" key="1">
    <citation type="journal article" date="2020" name="Nature">
        <title>Giant virus diversity and host interactions through global metagenomics.</title>
        <authorList>
            <person name="Schulz F."/>
            <person name="Roux S."/>
            <person name="Paez-Espino D."/>
            <person name="Jungbluth S."/>
            <person name="Walsh D.A."/>
            <person name="Denef V.J."/>
            <person name="McMahon K.D."/>
            <person name="Konstantinidis K.T."/>
            <person name="Eloe-Fadrosh E.A."/>
            <person name="Kyrpides N.C."/>
            <person name="Woyke T."/>
        </authorList>
    </citation>
    <scope>NUCLEOTIDE SEQUENCE</scope>
    <source>
        <strain evidence="1">GVMAG-M-3300023174-5</strain>
    </source>
</reference>
<dbReference type="EMBL" id="MN739670">
    <property type="protein sequence ID" value="QHT19870.1"/>
    <property type="molecule type" value="Genomic_DNA"/>
</dbReference>
<evidence type="ECO:0000313" key="1">
    <source>
        <dbReference type="EMBL" id="QHT19870.1"/>
    </source>
</evidence>
<organism evidence="1">
    <name type="scientific">viral metagenome</name>
    <dbReference type="NCBI Taxonomy" id="1070528"/>
    <lineage>
        <taxon>unclassified sequences</taxon>
        <taxon>metagenomes</taxon>
        <taxon>organismal metagenomes</taxon>
    </lineage>
</organism>
<protein>
    <submittedName>
        <fullName evidence="1">Uncharacterized protein</fullName>
    </submittedName>
</protein>